<feature type="region of interest" description="Disordered" evidence="2">
    <location>
        <begin position="1"/>
        <end position="24"/>
    </location>
</feature>
<proteinExistence type="predicted"/>
<dbReference type="AlphaFoldDB" id="A0A9P6WDM4"/>
<feature type="coiled-coil region" evidence="1">
    <location>
        <begin position="29"/>
        <end position="56"/>
    </location>
</feature>
<reference evidence="3 4" key="1">
    <citation type="submission" date="2020-11" db="EMBL/GenBank/DDBJ databases">
        <title>Kefir isolates.</title>
        <authorList>
            <person name="Marcisauskas S."/>
            <person name="Kim Y."/>
            <person name="Blasche S."/>
        </authorList>
    </citation>
    <scope>NUCLEOTIDE SEQUENCE [LARGE SCALE GENOMIC DNA]</scope>
    <source>
        <strain evidence="3 4">OG2</strain>
    </source>
</reference>
<dbReference type="PANTHER" id="PTHR31027">
    <property type="entry name" value="NUCLEAR SEGREGATION PROTEIN BFR1"/>
    <property type="match status" value="1"/>
</dbReference>
<evidence type="ECO:0000256" key="1">
    <source>
        <dbReference type="SAM" id="Coils"/>
    </source>
</evidence>
<dbReference type="GO" id="GO:0003729">
    <property type="term" value="F:mRNA binding"/>
    <property type="evidence" value="ECO:0007669"/>
    <property type="project" value="TreeGrafter"/>
</dbReference>
<dbReference type="GO" id="GO:0005783">
    <property type="term" value="C:endoplasmic reticulum"/>
    <property type="evidence" value="ECO:0007669"/>
    <property type="project" value="TreeGrafter"/>
</dbReference>
<organism evidence="3 4">
    <name type="scientific">Maudiozyma exigua</name>
    <name type="common">Yeast</name>
    <name type="synonym">Kazachstania exigua</name>
    <dbReference type="NCBI Taxonomy" id="34358"/>
    <lineage>
        <taxon>Eukaryota</taxon>
        <taxon>Fungi</taxon>
        <taxon>Dikarya</taxon>
        <taxon>Ascomycota</taxon>
        <taxon>Saccharomycotina</taxon>
        <taxon>Saccharomycetes</taxon>
        <taxon>Saccharomycetales</taxon>
        <taxon>Saccharomycetaceae</taxon>
        <taxon>Maudiozyma</taxon>
    </lineage>
</organism>
<dbReference type="Proteomes" id="UP000750334">
    <property type="component" value="Unassembled WGS sequence"/>
</dbReference>
<feature type="compositionally biased region" description="Low complexity" evidence="2">
    <location>
        <begin position="1"/>
        <end position="12"/>
    </location>
</feature>
<accession>A0A9P6WDM4</accession>
<keyword evidence="1" id="KW-0175">Coiled coil</keyword>
<sequence>MSSNNNASANNKNQHKFKRPDVSVRDKKLDTLNVQLKKVDQEVTLLRKQIDQFQVNDKTSNARKALQDQNKEIIKTQADLKHRRNAIHDNIKQLDAQIRRKNNEIAEKIGKKNKYNTLAEAKLRINELDEKIGTGELSIVQEKMMVKEIQSLNKLMKDISLVDPIKKSLENDKAKITELKEELTSLNSKELSNTFETNQKKLDEMHSSSQSLYDKRQVLFNKRSALYKKRDEIYAQIRQIRTDFDNEFKAFRSKLEKERQRREEDELLSKLIEEKDGKIGKLQEKLNHVKVPAFTYEIEAIENALLVLDPTYEKPKRAISSDVDNKSNSALDTHQAVTKVENNDLVRVEKVQEVGYLNTAPSKSKKYKKKQHKQEKAAEKGAFTKIDGKFSLEPTLIATLAELDVTVPISADDVSKSIDELKAKHEDFLGRQDEQTKINIETVENEIVQVKKAYDDKEEQIKQELEAKRAKEQAAAAETTEN</sequence>
<feature type="coiled-coil region" evidence="1">
    <location>
        <begin position="84"/>
        <end position="131"/>
    </location>
</feature>
<evidence type="ECO:0000313" key="4">
    <source>
        <dbReference type="Proteomes" id="UP000750334"/>
    </source>
</evidence>
<dbReference type="OrthoDB" id="2195113at2759"/>
<dbReference type="GO" id="GO:0008298">
    <property type="term" value="P:intracellular mRNA localization"/>
    <property type="evidence" value="ECO:0007669"/>
    <property type="project" value="TreeGrafter"/>
</dbReference>
<comment type="caution">
    <text evidence="3">The sequence shown here is derived from an EMBL/GenBank/DDBJ whole genome shotgun (WGS) entry which is preliminary data.</text>
</comment>
<dbReference type="GO" id="GO:0042175">
    <property type="term" value="C:nuclear outer membrane-endoplasmic reticulum membrane network"/>
    <property type="evidence" value="ECO:0007669"/>
    <property type="project" value="TreeGrafter"/>
</dbReference>
<dbReference type="InterPro" id="IPR039604">
    <property type="entry name" value="Bfr1"/>
</dbReference>
<dbReference type="EMBL" id="PUHR01000014">
    <property type="protein sequence ID" value="KAG0671211.1"/>
    <property type="molecule type" value="Genomic_DNA"/>
</dbReference>
<gene>
    <name evidence="3" type="primary">BFR1</name>
    <name evidence="3" type="ORF">C6P45_000974</name>
</gene>
<dbReference type="PANTHER" id="PTHR31027:SF2">
    <property type="entry name" value="LEBERCILIN DOMAIN-CONTAINING PROTEIN"/>
    <property type="match status" value="1"/>
</dbReference>
<protein>
    <submittedName>
        <fullName evidence="3">Multicopy suppressor of BFA (Brefeldin A)</fullName>
    </submittedName>
</protein>
<evidence type="ECO:0000256" key="2">
    <source>
        <dbReference type="SAM" id="MobiDB-lite"/>
    </source>
</evidence>
<keyword evidence="4" id="KW-1185">Reference proteome</keyword>
<name>A0A9P6WDM4_MAUEX</name>
<evidence type="ECO:0000313" key="3">
    <source>
        <dbReference type="EMBL" id="KAG0671211.1"/>
    </source>
</evidence>
<feature type="coiled-coil region" evidence="1">
    <location>
        <begin position="440"/>
        <end position="482"/>
    </location>
</feature>
<dbReference type="GO" id="GO:1990904">
    <property type="term" value="C:ribonucleoprotein complex"/>
    <property type="evidence" value="ECO:0007669"/>
    <property type="project" value="TreeGrafter"/>
</dbReference>